<accession>A0A4V6PM95</accession>
<name>A0A4V6PM95_9BACT</name>
<sequence length="235" mass="28148">MPHSNEFFSKEFILKLYRELRDADTETKIQFTLDYIDSVKADYPLELVEYMTKTQLANIYFDQEEYKKALPLLEEINAQDAPKDTAGKHLYILLLIRTNRLLGNLNAAFSHLEQNLLPEKNQEEGFDTLSLLKEYAELCHDAGWEFDPRFQDKIDFVVESLGYEYKDLKPLEMIDFLDKTNLEWNFRLSKVILEKDVLGEEKIQLFEDFLKECQIRWYRDYVKDMINHYRSRNQD</sequence>
<evidence type="ECO:0000313" key="1">
    <source>
        <dbReference type="EMBL" id="TDK49947.1"/>
    </source>
</evidence>
<dbReference type="Proteomes" id="UP000295438">
    <property type="component" value="Unassembled WGS sequence"/>
</dbReference>
<evidence type="ECO:0008006" key="3">
    <source>
        <dbReference type="Google" id="ProtNLM"/>
    </source>
</evidence>
<keyword evidence="2" id="KW-1185">Reference proteome</keyword>
<reference evidence="1 2" key="1">
    <citation type="submission" date="2019-03" db="EMBL/GenBank/DDBJ databases">
        <title>Algoriphagus aquimaris sp. nov., isolated form marine sediment in Pohang, Korea.</title>
        <authorList>
            <person name="Kim J."/>
            <person name="Yoon S.-H."/>
            <person name="Lee S.-S."/>
        </authorList>
    </citation>
    <scope>NUCLEOTIDE SEQUENCE [LARGE SCALE GENOMIC DNA]</scope>
    <source>
        <strain evidence="1 2">F21</strain>
    </source>
</reference>
<dbReference type="EMBL" id="SMUW01000023">
    <property type="protein sequence ID" value="TDK49947.1"/>
    <property type="molecule type" value="Genomic_DNA"/>
</dbReference>
<comment type="caution">
    <text evidence="1">The sequence shown here is derived from an EMBL/GenBank/DDBJ whole genome shotgun (WGS) entry which is preliminary data.</text>
</comment>
<proteinExistence type="predicted"/>
<gene>
    <name evidence="1" type="ORF">E1898_02180</name>
</gene>
<evidence type="ECO:0000313" key="2">
    <source>
        <dbReference type="Proteomes" id="UP000295438"/>
    </source>
</evidence>
<organism evidence="1 2">
    <name type="scientific">Algoriphagus formosus</name>
    <dbReference type="NCBI Taxonomy" id="2007308"/>
    <lineage>
        <taxon>Bacteria</taxon>
        <taxon>Pseudomonadati</taxon>
        <taxon>Bacteroidota</taxon>
        <taxon>Cytophagia</taxon>
        <taxon>Cytophagales</taxon>
        <taxon>Cyclobacteriaceae</taxon>
        <taxon>Algoriphagus</taxon>
    </lineage>
</organism>
<protein>
    <recommendedName>
        <fullName evidence="3">Tetratricopeptide repeat protein</fullName>
    </recommendedName>
</protein>
<dbReference type="AlphaFoldDB" id="A0A4V6PM95"/>
<dbReference type="RefSeq" id="WP_133389656.1">
    <property type="nucleotide sequence ID" value="NZ_SMUW01000023.1"/>
</dbReference>